<accession>A0ABP9XPQ2</accession>
<protein>
    <recommendedName>
        <fullName evidence="3">Maturase K</fullName>
    </recommendedName>
</protein>
<dbReference type="InterPro" id="IPR009836">
    <property type="entry name" value="GRDP-like"/>
</dbReference>
<evidence type="ECO:0008006" key="3">
    <source>
        <dbReference type="Google" id="ProtNLM"/>
    </source>
</evidence>
<name>A0ABP9XPQ2_9FUNG</name>
<sequence length="123" mass="14645">MFSDNNPPIPTSRDEFPSFNTVVNVSNCWYYLSLLERFVNTTSSLSQEDLKIYLVRAEYRYFKWMFINIKDRKMALSIPPVDVAFFWQAHMLSPLRFKEDIMRLTPFTSSKIPLKEIVSDYRV</sequence>
<gene>
    <name evidence="1" type="ORF">HPULCUR_002127</name>
</gene>
<dbReference type="Pfam" id="PF07173">
    <property type="entry name" value="GRDP-like"/>
    <property type="match status" value="1"/>
</dbReference>
<dbReference type="EMBL" id="BAABUJ010000006">
    <property type="protein sequence ID" value="GAA5796752.1"/>
    <property type="molecule type" value="Genomic_DNA"/>
</dbReference>
<evidence type="ECO:0000313" key="1">
    <source>
        <dbReference type="EMBL" id="GAA5796752.1"/>
    </source>
</evidence>
<dbReference type="Proteomes" id="UP001476247">
    <property type="component" value="Unassembled WGS sequence"/>
</dbReference>
<organism evidence="1 2">
    <name type="scientific">Helicostylum pulchrum</name>
    <dbReference type="NCBI Taxonomy" id="562976"/>
    <lineage>
        <taxon>Eukaryota</taxon>
        <taxon>Fungi</taxon>
        <taxon>Fungi incertae sedis</taxon>
        <taxon>Mucoromycota</taxon>
        <taxon>Mucoromycotina</taxon>
        <taxon>Mucoromycetes</taxon>
        <taxon>Mucorales</taxon>
        <taxon>Mucorineae</taxon>
        <taxon>Mucoraceae</taxon>
        <taxon>Helicostylum</taxon>
    </lineage>
</organism>
<evidence type="ECO:0000313" key="2">
    <source>
        <dbReference type="Proteomes" id="UP001476247"/>
    </source>
</evidence>
<proteinExistence type="predicted"/>
<comment type="caution">
    <text evidence="1">The sequence shown here is derived from an EMBL/GenBank/DDBJ whole genome shotgun (WGS) entry which is preliminary data.</text>
</comment>
<keyword evidence="2" id="KW-1185">Reference proteome</keyword>
<reference evidence="1 2" key="1">
    <citation type="submission" date="2024-04" db="EMBL/GenBank/DDBJ databases">
        <title>genome sequences of Mucor flavus KT1a and Helicostylum pulchrum KT1b strains isolation_sourced from the surface of a dry-aged beef.</title>
        <authorList>
            <person name="Toyotome T."/>
            <person name="Hosono M."/>
            <person name="Torimaru M."/>
            <person name="Fukuda K."/>
            <person name="Mikami N."/>
        </authorList>
    </citation>
    <scope>NUCLEOTIDE SEQUENCE [LARGE SCALE GENOMIC DNA]</scope>
    <source>
        <strain evidence="1 2">KT1b</strain>
    </source>
</reference>